<keyword evidence="6 8" id="KW-1133">Transmembrane helix</keyword>
<dbReference type="Pfam" id="PF01032">
    <property type="entry name" value="FecCD"/>
    <property type="match status" value="1"/>
</dbReference>
<dbReference type="OrthoDB" id="9782305at2"/>
<dbReference type="GO" id="GO:0022857">
    <property type="term" value="F:transmembrane transporter activity"/>
    <property type="evidence" value="ECO:0007669"/>
    <property type="project" value="InterPro"/>
</dbReference>
<comment type="subcellular location">
    <subcellularLocation>
        <location evidence="1">Cell membrane</location>
        <topology evidence="1">Multi-pass membrane protein</topology>
    </subcellularLocation>
</comment>
<feature type="transmembrane region" description="Helical" evidence="8">
    <location>
        <begin position="21"/>
        <end position="42"/>
    </location>
</feature>
<reference evidence="9" key="1">
    <citation type="submission" date="2019-09" db="EMBL/GenBank/DDBJ databases">
        <authorList>
            <person name="Li J."/>
        </authorList>
    </citation>
    <scope>NUCLEOTIDE SEQUENCE [LARGE SCALE GENOMIC DNA]</scope>
    <source>
        <strain evidence="9">JCM 14732</strain>
    </source>
</reference>
<keyword evidence="4" id="KW-1003">Cell membrane</keyword>
<evidence type="ECO:0000256" key="5">
    <source>
        <dbReference type="ARBA" id="ARBA00022692"/>
    </source>
</evidence>
<dbReference type="EMBL" id="SDPQ02000003">
    <property type="protein sequence ID" value="KAA1395636.1"/>
    <property type="molecule type" value="Genomic_DNA"/>
</dbReference>
<feature type="transmembrane region" description="Helical" evidence="8">
    <location>
        <begin position="296"/>
        <end position="319"/>
    </location>
</feature>
<dbReference type="AlphaFoldDB" id="A0A5M4FB74"/>
<evidence type="ECO:0000313" key="9">
    <source>
        <dbReference type="EMBL" id="KAA1395636.1"/>
    </source>
</evidence>
<keyword evidence="10" id="KW-1185">Reference proteome</keyword>
<dbReference type="Gene3D" id="1.10.3470.10">
    <property type="entry name" value="ABC transporter involved in vitamin B12 uptake, BtuC"/>
    <property type="match status" value="1"/>
</dbReference>
<evidence type="ECO:0000256" key="2">
    <source>
        <dbReference type="ARBA" id="ARBA00007935"/>
    </source>
</evidence>
<organism evidence="9 10">
    <name type="scientific">Aeromicrobium ginsengisoli</name>
    <dbReference type="NCBI Taxonomy" id="363867"/>
    <lineage>
        <taxon>Bacteria</taxon>
        <taxon>Bacillati</taxon>
        <taxon>Actinomycetota</taxon>
        <taxon>Actinomycetes</taxon>
        <taxon>Propionibacteriales</taxon>
        <taxon>Nocardioidaceae</taxon>
        <taxon>Aeromicrobium</taxon>
    </lineage>
</organism>
<protein>
    <submittedName>
        <fullName evidence="9">Iron chelate uptake ABC transporter family permease subunit</fullName>
    </submittedName>
</protein>
<dbReference type="SUPFAM" id="SSF81345">
    <property type="entry name" value="ABC transporter involved in vitamin B12 uptake, BtuC"/>
    <property type="match status" value="1"/>
</dbReference>
<comment type="similarity">
    <text evidence="2">Belongs to the binding-protein-dependent transport system permease family. FecCD subfamily.</text>
</comment>
<proteinExistence type="inferred from homology"/>
<feature type="transmembrane region" description="Helical" evidence="8">
    <location>
        <begin position="80"/>
        <end position="99"/>
    </location>
</feature>
<feature type="transmembrane region" description="Helical" evidence="8">
    <location>
        <begin position="326"/>
        <end position="344"/>
    </location>
</feature>
<sequence length="350" mass="36333">MTMLETPTPSRETAPRHRPGAGLAAGLVLLIGVLLVVCFFSITLGSRGVGVPTIWKAFTDFNPGSASETVIREMRVPRTLIGVLAGAALGLSGTILQGVTRNPLADPGIMGINAGAAAFIVFGIMILGVQDVIGYVWLAFAGAGVATVVVYGVASFGREGATPVKLALAGAAVTAVLSSLTSAIVMTNVDALNELRFWQVGSLAGRYMPVFWQTAPFIVVGLVVAMVTGRALNGLALGEDLALALGQRLRLTRFVMFATVAVLCGAATAACGPIVFVGLVVPHLARFICGPDYRWILPYALVLTPIVLLVADIIGRVVVSPGELQVGVVLGVFGAPAFIALVRYRNLAEL</sequence>
<evidence type="ECO:0000256" key="7">
    <source>
        <dbReference type="ARBA" id="ARBA00023136"/>
    </source>
</evidence>
<evidence type="ECO:0000256" key="6">
    <source>
        <dbReference type="ARBA" id="ARBA00022989"/>
    </source>
</evidence>
<evidence type="ECO:0000256" key="1">
    <source>
        <dbReference type="ARBA" id="ARBA00004651"/>
    </source>
</evidence>
<keyword evidence="5 8" id="KW-0812">Transmembrane</keyword>
<evidence type="ECO:0000256" key="8">
    <source>
        <dbReference type="SAM" id="Phobius"/>
    </source>
</evidence>
<feature type="transmembrane region" description="Helical" evidence="8">
    <location>
        <begin position="166"/>
        <end position="189"/>
    </location>
</feature>
<dbReference type="FunFam" id="1.10.3470.10:FF:000001">
    <property type="entry name" value="Vitamin B12 ABC transporter permease BtuC"/>
    <property type="match status" value="1"/>
</dbReference>
<comment type="caution">
    <text evidence="9">The sequence shown here is derived from an EMBL/GenBank/DDBJ whole genome shotgun (WGS) entry which is preliminary data.</text>
</comment>
<dbReference type="RefSeq" id="WP_149690296.1">
    <property type="nucleotide sequence ID" value="NZ_SDPQ02000003.1"/>
</dbReference>
<feature type="transmembrane region" description="Helical" evidence="8">
    <location>
        <begin position="111"/>
        <end position="129"/>
    </location>
</feature>
<gene>
    <name evidence="9" type="ORF">ESP70_015915</name>
</gene>
<evidence type="ECO:0000313" key="10">
    <source>
        <dbReference type="Proteomes" id="UP000380867"/>
    </source>
</evidence>
<evidence type="ECO:0000256" key="4">
    <source>
        <dbReference type="ARBA" id="ARBA00022475"/>
    </source>
</evidence>
<dbReference type="InterPro" id="IPR000522">
    <property type="entry name" value="ABC_transptr_permease_BtuC"/>
</dbReference>
<dbReference type="InterPro" id="IPR037294">
    <property type="entry name" value="ABC_BtuC-like"/>
</dbReference>
<accession>A0A5M4FB74</accession>
<dbReference type="PANTHER" id="PTHR30472:SF1">
    <property type="entry name" value="FE(3+) DICITRATE TRANSPORT SYSTEM PERMEASE PROTEIN FECC-RELATED"/>
    <property type="match status" value="1"/>
</dbReference>
<keyword evidence="3" id="KW-0813">Transport</keyword>
<name>A0A5M4FB74_9ACTN</name>
<feature type="transmembrane region" description="Helical" evidence="8">
    <location>
        <begin position="254"/>
        <end position="276"/>
    </location>
</feature>
<dbReference type="PANTHER" id="PTHR30472">
    <property type="entry name" value="FERRIC ENTEROBACTIN TRANSPORT SYSTEM PERMEASE PROTEIN"/>
    <property type="match status" value="1"/>
</dbReference>
<feature type="transmembrane region" description="Helical" evidence="8">
    <location>
        <begin position="209"/>
        <end position="233"/>
    </location>
</feature>
<keyword evidence="7 8" id="KW-0472">Membrane</keyword>
<dbReference type="Proteomes" id="UP000380867">
    <property type="component" value="Unassembled WGS sequence"/>
</dbReference>
<feature type="transmembrane region" description="Helical" evidence="8">
    <location>
        <begin position="135"/>
        <end position="154"/>
    </location>
</feature>
<dbReference type="CDD" id="cd06550">
    <property type="entry name" value="TM_ABC_iron-siderophores_like"/>
    <property type="match status" value="1"/>
</dbReference>
<dbReference type="GO" id="GO:0005886">
    <property type="term" value="C:plasma membrane"/>
    <property type="evidence" value="ECO:0007669"/>
    <property type="project" value="UniProtKB-SubCell"/>
</dbReference>
<dbReference type="GO" id="GO:0033214">
    <property type="term" value="P:siderophore-iron import into cell"/>
    <property type="evidence" value="ECO:0007669"/>
    <property type="project" value="TreeGrafter"/>
</dbReference>
<evidence type="ECO:0000256" key="3">
    <source>
        <dbReference type="ARBA" id="ARBA00022448"/>
    </source>
</evidence>